<dbReference type="GO" id="GO:0005886">
    <property type="term" value="C:plasma membrane"/>
    <property type="evidence" value="ECO:0007669"/>
    <property type="project" value="UniProtKB-SubCell"/>
</dbReference>
<comment type="caution">
    <text evidence="8">The sequence shown here is derived from an EMBL/GenBank/DDBJ whole genome shotgun (WGS) entry which is preliminary data.</text>
</comment>
<evidence type="ECO:0000256" key="3">
    <source>
        <dbReference type="ARBA" id="ARBA00022475"/>
    </source>
</evidence>
<evidence type="ECO:0000256" key="6">
    <source>
        <dbReference type="ARBA" id="ARBA00023136"/>
    </source>
</evidence>
<evidence type="ECO:0000256" key="1">
    <source>
        <dbReference type="ARBA" id="ARBA00004651"/>
    </source>
</evidence>
<comment type="similarity">
    <text evidence="2">Belongs to the Rht family.</text>
</comment>
<protein>
    <submittedName>
        <fullName evidence="8">Threonine/homoserine/homoserine lactone efflux protein</fullName>
    </submittedName>
</protein>
<reference evidence="8 9" key="1">
    <citation type="submission" date="2016-10" db="EMBL/GenBank/DDBJ databases">
        <authorList>
            <person name="Varghese N."/>
            <person name="Submissions S."/>
        </authorList>
    </citation>
    <scope>NUCLEOTIDE SEQUENCE [LARGE SCALE GENOMIC DNA]</scope>
    <source>
        <strain evidence="8 9">LMG 22274</strain>
    </source>
</reference>
<feature type="transmembrane region" description="Helical" evidence="7">
    <location>
        <begin position="208"/>
        <end position="229"/>
    </location>
</feature>
<name>A0AAQ1GID5_9BURK</name>
<keyword evidence="5 7" id="KW-1133">Transmembrane helix</keyword>
<keyword evidence="4 7" id="KW-0812">Transmembrane</keyword>
<evidence type="ECO:0000256" key="2">
    <source>
        <dbReference type="ARBA" id="ARBA00007928"/>
    </source>
</evidence>
<comment type="subcellular location">
    <subcellularLocation>
        <location evidence="1">Cell membrane</location>
        <topology evidence="1">Multi-pass membrane protein</topology>
    </subcellularLocation>
</comment>
<evidence type="ECO:0000256" key="7">
    <source>
        <dbReference type="SAM" id="Phobius"/>
    </source>
</evidence>
<feature type="transmembrane region" description="Helical" evidence="7">
    <location>
        <begin position="249"/>
        <end position="268"/>
    </location>
</feature>
<dbReference type="GO" id="GO:0042970">
    <property type="term" value="F:homoserine transmembrane transporter activity"/>
    <property type="evidence" value="ECO:0007669"/>
    <property type="project" value="TreeGrafter"/>
</dbReference>
<dbReference type="Pfam" id="PF01810">
    <property type="entry name" value="LysE"/>
    <property type="match status" value="1"/>
</dbReference>
<dbReference type="Proteomes" id="UP000183529">
    <property type="component" value="Unassembled WGS sequence"/>
</dbReference>
<feature type="transmembrane region" description="Helical" evidence="7">
    <location>
        <begin position="47"/>
        <end position="76"/>
    </location>
</feature>
<keyword evidence="3" id="KW-1003">Cell membrane</keyword>
<accession>A0AAQ1GID5</accession>
<evidence type="ECO:0000256" key="4">
    <source>
        <dbReference type="ARBA" id="ARBA00022692"/>
    </source>
</evidence>
<evidence type="ECO:0000256" key="5">
    <source>
        <dbReference type="ARBA" id="ARBA00022989"/>
    </source>
</evidence>
<dbReference type="EMBL" id="FNZM01000012">
    <property type="protein sequence ID" value="SEJ98712.1"/>
    <property type="molecule type" value="Genomic_DNA"/>
</dbReference>
<proteinExistence type="inferred from homology"/>
<evidence type="ECO:0000313" key="8">
    <source>
        <dbReference type="EMBL" id="SEJ98712.1"/>
    </source>
</evidence>
<dbReference type="PANTHER" id="PTHR30086">
    <property type="entry name" value="ARGININE EXPORTER PROTEIN ARGO"/>
    <property type="match status" value="1"/>
</dbReference>
<keyword evidence="6 7" id="KW-0472">Membrane</keyword>
<feature type="transmembrane region" description="Helical" evidence="7">
    <location>
        <begin position="97"/>
        <end position="122"/>
    </location>
</feature>
<sequence>MSLSTWFKPAFIAGFFLLRPRNRSMTGQMPARDRSLRTCAHWHNRRFAYFFLTSAVAMNLHTWWLFLATVFVVCDIPGPNMLLIMSHGAQYGLRRTSATMGGCLSALVLMLAVSAAGLGVFLQAWPTMFNVLRFIGAAYLVYLGVKAWGAPVEEHAASNAEAETLAARPARSPATLFRNGFLVASSNPKAILFAAALLPQFIDASRPTLPQFGVLVATFAVCEVSWYLVYAGFGTRIGATLKSRRVAKAFNRVTGGVFVGFGAMMALMRQ</sequence>
<feature type="transmembrane region" description="Helical" evidence="7">
    <location>
        <begin position="128"/>
        <end position="145"/>
    </location>
</feature>
<dbReference type="PANTHER" id="PTHR30086:SF14">
    <property type="entry name" value="HOMOSERINE_HOMOSERINE LACTONE EFFLUX PROTEIN"/>
    <property type="match status" value="1"/>
</dbReference>
<gene>
    <name evidence="8" type="ORF">SAMN05216550_11291</name>
</gene>
<dbReference type="AlphaFoldDB" id="A0AAQ1GID5"/>
<organism evidence="8 9">
    <name type="scientific">Paraburkholderia tropica</name>
    <dbReference type="NCBI Taxonomy" id="92647"/>
    <lineage>
        <taxon>Bacteria</taxon>
        <taxon>Pseudomonadati</taxon>
        <taxon>Pseudomonadota</taxon>
        <taxon>Betaproteobacteria</taxon>
        <taxon>Burkholderiales</taxon>
        <taxon>Burkholderiaceae</taxon>
        <taxon>Paraburkholderia</taxon>
    </lineage>
</organism>
<dbReference type="InterPro" id="IPR001123">
    <property type="entry name" value="LeuE-type"/>
</dbReference>
<evidence type="ECO:0000313" key="9">
    <source>
        <dbReference type="Proteomes" id="UP000183529"/>
    </source>
</evidence>